<keyword evidence="3" id="KW-1185">Reference proteome</keyword>
<dbReference type="Gene3D" id="3.60.21.10">
    <property type="match status" value="1"/>
</dbReference>
<dbReference type="EMBL" id="CP000612">
    <property type="protein sequence ID" value="ABO50008.1"/>
    <property type="molecule type" value="Genomic_DNA"/>
</dbReference>
<dbReference type="AlphaFoldDB" id="A4J4K5"/>
<dbReference type="GO" id="GO:0016787">
    <property type="term" value="F:hydrolase activity"/>
    <property type="evidence" value="ECO:0007669"/>
    <property type="project" value="InterPro"/>
</dbReference>
<gene>
    <name evidence="2" type="ordered locus">Dred_1478</name>
</gene>
<dbReference type="RefSeq" id="WP_011877824.1">
    <property type="nucleotide sequence ID" value="NC_009253.1"/>
</dbReference>
<dbReference type="InterPro" id="IPR029052">
    <property type="entry name" value="Metallo-depent_PP-like"/>
</dbReference>
<dbReference type="Proteomes" id="UP000001556">
    <property type="component" value="Chromosome"/>
</dbReference>
<name>A4J4K5_DESRM</name>
<protein>
    <recommendedName>
        <fullName evidence="1">Calcineurin-like phosphoesterase domain-containing protein</fullName>
    </recommendedName>
</protein>
<dbReference type="Pfam" id="PF00149">
    <property type="entry name" value="Metallophos"/>
    <property type="match status" value="1"/>
</dbReference>
<dbReference type="KEGG" id="drm:Dred_1478"/>
<proteinExistence type="predicted"/>
<evidence type="ECO:0000259" key="1">
    <source>
        <dbReference type="Pfam" id="PF00149"/>
    </source>
</evidence>
<sequence length="209" mass="23967">MQSFKFKNIISKIIGRLFVPEELIYTADQKILHLSDTPTTLYSAIQDFISTLQPEIIIHTGDLADDIKLEHNPQHLQRYSRSIKPFLEMLEESSARELYIVPGNHDSVDVLSHHTGRTKLIKEGDTLHIGNSTFGLAHTYKKLPNYTDFNLYGHNFKVPADLEEGPQYLNGVHNIHVVILPSRQVVKIPYPWCTNRDRKLVCQVLPKTI</sequence>
<dbReference type="HOGENOM" id="CLU_1387638_0_0_9"/>
<dbReference type="eggNOG" id="COG0622">
    <property type="taxonomic scope" value="Bacteria"/>
</dbReference>
<evidence type="ECO:0000313" key="2">
    <source>
        <dbReference type="EMBL" id="ABO50008.1"/>
    </source>
</evidence>
<dbReference type="STRING" id="349161.Dred_1478"/>
<accession>A4J4K5</accession>
<feature type="domain" description="Calcineurin-like phosphoesterase" evidence="1">
    <location>
        <begin position="30"/>
        <end position="155"/>
    </location>
</feature>
<reference evidence="2 3" key="1">
    <citation type="submission" date="2007-03" db="EMBL/GenBank/DDBJ databases">
        <title>Complete sequence of Desulfotomaculum reducens MI-1.</title>
        <authorList>
            <consortium name="US DOE Joint Genome Institute"/>
            <person name="Copeland A."/>
            <person name="Lucas S."/>
            <person name="Lapidus A."/>
            <person name="Barry K."/>
            <person name="Detter J.C."/>
            <person name="Glavina del Rio T."/>
            <person name="Hammon N."/>
            <person name="Israni S."/>
            <person name="Dalin E."/>
            <person name="Tice H."/>
            <person name="Pitluck S."/>
            <person name="Sims D."/>
            <person name="Brettin T."/>
            <person name="Bruce D."/>
            <person name="Han C."/>
            <person name="Tapia R."/>
            <person name="Schmutz J."/>
            <person name="Larimer F."/>
            <person name="Land M."/>
            <person name="Hauser L."/>
            <person name="Kyrpides N."/>
            <person name="Kim E."/>
            <person name="Tebo B.M."/>
            <person name="Richardson P."/>
        </authorList>
    </citation>
    <scope>NUCLEOTIDE SEQUENCE [LARGE SCALE GENOMIC DNA]</scope>
    <source>
        <strain evidence="2 3">MI-1</strain>
    </source>
</reference>
<organism evidence="2 3">
    <name type="scientific">Desulforamulus reducens (strain ATCC BAA-1160 / DSM 100696 / MI-1)</name>
    <name type="common">Desulfotomaculum reducens</name>
    <dbReference type="NCBI Taxonomy" id="349161"/>
    <lineage>
        <taxon>Bacteria</taxon>
        <taxon>Bacillati</taxon>
        <taxon>Bacillota</taxon>
        <taxon>Clostridia</taxon>
        <taxon>Eubacteriales</taxon>
        <taxon>Peptococcaceae</taxon>
        <taxon>Desulforamulus</taxon>
    </lineage>
</organism>
<dbReference type="OrthoDB" id="2111073at2"/>
<dbReference type="InterPro" id="IPR004843">
    <property type="entry name" value="Calcineurin-like_PHP"/>
</dbReference>
<evidence type="ECO:0000313" key="3">
    <source>
        <dbReference type="Proteomes" id="UP000001556"/>
    </source>
</evidence>
<dbReference type="SUPFAM" id="SSF56300">
    <property type="entry name" value="Metallo-dependent phosphatases"/>
    <property type="match status" value="1"/>
</dbReference>